<gene>
    <name evidence="1" type="ORF">PAPOLLO_LOCUS7864</name>
</gene>
<dbReference type="AlphaFoldDB" id="A0A8S3WLX4"/>
<evidence type="ECO:0000313" key="2">
    <source>
        <dbReference type="Proteomes" id="UP000691718"/>
    </source>
</evidence>
<keyword evidence="2" id="KW-1185">Reference proteome</keyword>
<reference evidence="1" key="1">
    <citation type="submission" date="2021-04" db="EMBL/GenBank/DDBJ databases">
        <authorList>
            <person name="Tunstrom K."/>
        </authorList>
    </citation>
    <scope>NUCLEOTIDE SEQUENCE</scope>
</reference>
<accession>A0A8S3WLX4</accession>
<protein>
    <submittedName>
        <fullName evidence="1">(apollo) hypothetical protein</fullName>
    </submittedName>
</protein>
<evidence type="ECO:0000313" key="1">
    <source>
        <dbReference type="EMBL" id="CAG4967909.1"/>
    </source>
</evidence>
<dbReference type="Proteomes" id="UP000691718">
    <property type="component" value="Unassembled WGS sequence"/>
</dbReference>
<organism evidence="1 2">
    <name type="scientific">Parnassius apollo</name>
    <name type="common">Apollo butterfly</name>
    <name type="synonym">Papilio apollo</name>
    <dbReference type="NCBI Taxonomy" id="110799"/>
    <lineage>
        <taxon>Eukaryota</taxon>
        <taxon>Metazoa</taxon>
        <taxon>Ecdysozoa</taxon>
        <taxon>Arthropoda</taxon>
        <taxon>Hexapoda</taxon>
        <taxon>Insecta</taxon>
        <taxon>Pterygota</taxon>
        <taxon>Neoptera</taxon>
        <taxon>Endopterygota</taxon>
        <taxon>Lepidoptera</taxon>
        <taxon>Glossata</taxon>
        <taxon>Ditrysia</taxon>
        <taxon>Papilionoidea</taxon>
        <taxon>Papilionidae</taxon>
        <taxon>Parnassiinae</taxon>
        <taxon>Parnassini</taxon>
        <taxon>Parnassius</taxon>
        <taxon>Parnassius</taxon>
    </lineage>
</organism>
<comment type="caution">
    <text evidence="1">The sequence shown here is derived from an EMBL/GenBank/DDBJ whole genome shotgun (WGS) entry which is preliminary data.</text>
</comment>
<dbReference type="EMBL" id="CAJQZP010000547">
    <property type="protein sequence ID" value="CAG4967909.1"/>
    <property type="molecule type" value="Genomic_DNA"/>
</dbReference>
<proteinExistence type="predicted"/>
<sequence length="75" mass="9255">MHRVARSCHLCLLVVQRPWPRSLLLQHQQLRRRRKRKRPRKKNLSPMMKIWASVSLTKHFLTFVRRTRFFIPILV</sequence>
<name>A0A8S3WLX4_PARAO</name>